<dbReference type="GO" id="GO:0016787">
    <property type="term" value="F:hydrolase activity"/>
    <property type="evidence" value="ECO:0007669"/>
    <property type="project" value="UniProtKB-KW"/>
</dbReference>
<protein>
    <submittedName>
        <fullName evidence="2">Retrovirus-related Pol polyprotein from transposon TNT 1-94</fullName>
        <ecNumber evidence="2">3.1.13.-</ecNumber>
    </submittedName>
</protein>
<feature type="non-terminal residue" evidence="2">
    <location>
        <position position="1"/>
    </location>
</feature>
<organism evidence="2">
    <name type="scientific">Glycine soja</name>
    <name type="common">Wild soybean</name>
    <dbReference type="NCBI Taxonomy" id="3848"/>
    <lineage>
        <taxon>Eukaryota</taxon>
        <taxon>Viridiplantae</taxon>
        <taxon>Streptophyta</taxon>
        <taxon>Embryophyta</taxon>
        <taxon>Tracheophyta</taxon>
        <taxon>Spermatophyta</taxon>
        <taxon>Magnoliopsida</taxon>
        <taxon>eudicotyledons</taxon>
        <taxon>Gunneridae</taxon>
        <taxon>Pentapetalae</taxon>
        <taxon>rosids</taxon>
        <taxon>fabids</taxon>
        <taxon>Fabales</taxon>
        <taxon>Fabaceae</taxon>
        <taxon>Papilionoideae</taxon>
        <taxon>50 kb inversion clade</taxon>
        <taxon>NPAAA clade</taxon>
        <taxon>indigoferoid/millettioid clade</taxon>
        <taxon>Phaseoleae</taxon>
        <taxon>Glycine</taxon>
        <taxon>Glycine subgen. Soja</taxon>
    </lineage>
</organism>
<proteinExistence type="predicted"/>
<dbReference type="Proteomes" id="UP000053555">
    <property type="component" value="Unassembled WGS sequence"/>
</dbReference>
<name>A0A0B2QYD2_GLYSO</name>
<accession>A0A0B2QYD2</accession>
<feature type="region of interest" description="Disordered" evidence="1">
    <location>
        <begin position="133"/>
        <end position="154"/>
    </location>
</feature>
<dbReference type="AlphaFoldDB" id="A0A0B2QYD2"/>
<evidence type="ECO:0000313" key="2">
    <source>
        <dbReference type="EMBL" id="KHN24788.1"/>
    </source>
</evidence>
<evidence type="ECO:0000256" key="1">
    <source>
        <dbReference type="SAM" id="MobiDB-lite"/>
    </source>
</evidence>
<gene>
    <name evidence="2" type="ORF">glysoja_037130</name>
</gene>
<keyword evidence="2" id="KW-0378">Hydrolase</keyword>
<dbReference type="Pfam" id="PF14223">
    <property type="entry name" value="Retrotran_gag_2"/>
    <property type="match status" value="1"/>
</dbReference>
<feature type="compositionally biased region" description="Basic and acidic residues" evidence="1">
    <location>
        <begin position="133"/>
        <end position="142"/>
    </location>
</feature>
<dbReference type="EMBL" id="KN654989">
    <property type="protein sequence ID" value="KHN24788.1"/>
    <property type="molecule type" value="Genomic_DNA"/>
</dbReference>
<feature type="non-terminal residue" evidence="2">
    <location>
        <position position="154"/>
    </location>
</feature>
<reference evidence="2" key="1">
    <citation type="submission" date="2014-07" db="EMBL/GenBank/DDBJ databases">
        <title>Identification of a novel salt tolerance gene in wild soybean by whole-genome sequencing.</title>
        <authorList>
            <person name="Lam H.-M."/>
            <person name="Qi X."/>
            <person name="Li M.-W."/>
            <person name="Liu X."/>
            <person name="Xie M."/>
            <person name="Ni M."/>
            <person name="Xu X."/>
        </authorList>
    </citation>
    <scope>NUCLEOTIDE SEQUENCE [LARGE SCALE GENOMIC DNA]</scope>
    <source>
        <tissue evidence="2">Root</tissue>
    </source>
</reference>
<dbReference type="EC" id="3.1.13.-" evidence="2"/>
<sequence>DKKALLQKAHSAIILSLGDKVLKQVSKEITTAGVWSKLDGLYMTKSLVKHLYLKQSLYSFKMHEDRSVGEQLDFFNKLILDLENIDVTIDDEDQALLLLCSFPKSYSHFKETLLFGRDSVSLEEVQAALNSKELNERKEKKSSTSSEGLTARGK</sequence>